<keyword evidence="3" id="KW-0645">Protease</keyword>
<dbReference type="PROSITE" id="PS51257">
    <property type="entry name" value="PROKAR_LIPOPROTEIN"/>
    <property type="match status" value="1"/>
</dbReference>
<keyword evidence="11" id="KW-1185">Reference proteome</keyword>
<dbReference type="Gene3D" id="3.40.390.10">
    <property type="entry name" value="Collagenase (Catalytic Domain)"/>
    <property type="match status" value="1"/>
</dbReference>
<comment type="similarity">
    <text evidence="2">Belongs to the peptidase M13 family.</text>
</comment>
<dbReference type="STRING" id="755732.Fluta_3444"/>
<dbReference type="PANTHER" id="PTHR11733">
    <property type="entry name" value="ZINC METALLOPROTEASE FAMILY M13 NEPRILYSIN-RELATED"/>
    <property type="match status" value="1"/>
</dbReference>
<evidence type="ECO:0000256" key="4">
    <source>
        <dbReference type="ARBA" id="ARBA00022723"/>
    </source>
</evidence>
<comment type="cofactor">
    <cofactor evidence="1">
        <name>Zn(2+)</name>
        <dbReference type="ChEBI" id="CHEBI:29105"/>
    </cofactor>
</comment>
<sequence>MVNKILPLAVVALSITACQPKTVVEAPSKTASSTPEVALKPMTIDISYMDLSVKPQDDFFQFANGTWCKNNPVPNSESRWGSFNELDKRNKETLKQILETSANSKSKTAGNQEQLLGDYYTSYTNMPVRNAAGVKPLTDRLNKISEIKSKDEIVDAVAKQHQLYIGSLFGIYVGQDLKNVDANKIYMSQSGIGLPNRDYYFQENKQAIRDGYILHIQKSFQLLGESEASAKTKASDIFNFEKELASAMMTPSESRLPEKTYNMMSLDQVVKLMPKFDFESYLSKIGSESFDSLIVEQPEFIKKVNTMMEKVSLQSWTNYLSWCTINTYAGTLNETWVKHNFDFYGGVLSGTTVMKPIDDRCIEELTGNALSELLGKAFVEKNFSESAKKRVNTMVDNLLISFRSRIQGLDWMSDDTKKEALTKLNAIGRKLGFPDEWKSYNGLVISPSDYVTNVENCRTFSYKENLAKLHKPVNRKEWEMPAHLVNAYYHPLLNEIAFPAGIMQPPFFDENAEDAVNYGRIGMVIGHEFTHGFDDNGSKFAADGSYNDWWKDADKEKFVSRTEILGKTFGSFCPITDNCVNPELTMGENIADLGGLTMAYYAYTMTDDFKKNVIIDGYTPAQRFFISYAQLWKINYTEAELKKRIATDSHSPGMYRVNGPLMNCPEFFAAFNVKPGDKMRNPDEKVAKIW</sequence>
<dbReference type="RefSeq" id="WP_013688183.1">
    <property type="nucleotide sequence ID" value="NC_015321.1"/>
</dbReference>
<dbReference type="GO" id="GO:0005886">
    <property type="term" value="C:plasma membrane"/>
    <property type="evidence" value="ECO:0007669"/>
    <property type="project" value="TreeGrafter"/>
</dbReference>
<evidence type="ECO:0000256" key="3">
    <source>
        <dbReference type="ARBA" id="ARBA00022670"/>
    </source>
</evidence>
<dbReference type="PRINTS" id="PR00786">
    <property type="entry name" value="NEPRILYSIN"/>
</dbReference>
<dbReference type="SUPFAM" id="SSF55486">
    <property type="entry name" value="Metalloproteases ('zincins'), catalytic domain"/>
    <property type="match status" value="1"/>
</dbReference>
<dbReference type="Proteomes" id="UP000007463">
    <property type="component" value="Chromosome"/>
</dbReference>
<dbReference type="AlphaFoldDB" id="F2ICE6"/>
<evidence type="ECO:0000256" key="6">
    <source>
        <dbReference type="ARBA" id="ARBA00022833"/>
    </source>
</evidence>
<dbReference type="GO" id="GO:0004222">
    <property type="term" value="F:metalloendopeptidase activity"/>
    <property type="evidence" value="ECO:0007669"/>
    <property type="project" value="UniProtKB-EC"/>
</dbReference>
<evidence type="ECO:0000313" key="11">
    <source>
        <dbReference type="Proteomes" id="UP000007463"/>
    </source>
</evidence>
<dbReference type="CDD" id="cd08662">
    <property type="entry name" value="M13"/>
    <property type="match status" value="1"/>
</dbReference>
<dbReference type="PROSITE" id="PS51885">
    <property type="entry name" value="NEPRILYSIN"/>
    <property type="match status" value="1"/>
</dbReference>
<dbReference type="Pfam" id="PF05649">
    <property type="entry name" value="Peptidase_M13_N"/>
    <property type="match status" value="1"/>
</dbReference>
<evidence type="ECO:0000259" key="9">
    <source>
        <dbReference type="Pfam" id="PF05649"/>
    </source>
</evidence>
<dbReference type="PANTHER" id="PTHR11733:SF167">
    <property type="entry name" value="FI17812P1-RELATED"/>
    <property type="match status" value="1"/>
</dbReference>
<dbReference type="EMBL" id="CP002542">
    <property type="protein sequence ID" value="AEA45416.1"/>
    <property type="molecule type" value="Genomic_DNA"/>
</dbReference>
<name>F2ICE6_FLUTR</name>
<dbReference type="EC" id="3.4.24.71" evidence="10"/>
<dbReference type="HOGENOM" id="CLU_006187_7_2_10"/>
<keyword evidence="7" id="KW-0482">Metalloprotease</keyword>
<dbReference type="eggNOG" id="COG3590">
    <property type="taxonomic scope" value="Bacteria"/>
</dbReference>
<evidence type="ECO:0000259" key="8">
    <source>
        <dbReference type="Pfam" id="PF01431"/>
    </source>
</evidence>
<dbReference type="Pfam" id="PF01431">
    <property type="entry name" value="Peptidase_M13"/>
    <property type="match status" value="1"/>
</dbReference>
<reference evidence="11" key="2">
    <citation type="submission" date="2011-02" db="EMBL/GenBank/DDBJ databases">
        <title>The complete genome of Fluviicola taffensis DSM 16823.</title>
        <authorList>
            <consortium name="US DOE Joint Genome Institute (JGI-PGF)"/>
            <person name="Lucas S."/>
            <person name="Copeland A."/>
            <person name="Lapidus A."/>
            <person name="Bruce D."/>
            <person name="Goodwin L."/>
            <person name="Pitluck S."/>
            <person name="Kyrpides N."/>
            <person name="Mavromatis K."/>
            <person name="Ivanova N."/>
            <person name="Mikhailova N."/>
            <person name="Pagani I."/>
            <person name="Chertkov O."/>
            <person name="Detter J.C."/>
            <person name="Han C."/>
            <person name="Tapia R."/>
            <person name="Land M."/>
            <person name="Hauser L."/>
            <person name="Markowitz V."/>
            <person name="Cheng J.-F."/>
            <person name="Hugenholtz P."/>
            <person name="Woyke T."/>
            <person name="Wu D."/>
            <person name="Tindall B."/>
            <person name="Pomrenke H.G."/>
            <person name="Brambilla E."/>
            <person name="Klenk H.-P."/>
            <person name="Eisen J.A."/>
        </authorList>
    </citation>
    <scope>NUCLEOTIDE SEQUENCE [LARGE SCALE GENOMIC DNA]</scope>
    <source>
        <strain evidence="11">DSM 16823 / RW262 / RW262</strain>
    </source>
</reference>
<feature type="domain" description="Peptidase M13 N-terminal" evidence="9">
    <location>
        <begin position="55"/>
        <end position="434"/>
    </location>
</feature>
<accession>F2ICE6</accession>
<feature type="domain" description="Peptidase M13 C-terminal" evidence="8">
    <location>
        <begin position="486"/>
        <end position="681"/>
    </location>
</feature>
<dbReference type="InterPro" id="IPR000718">
    <property type="entry name" value="Peptidase_M13"/>
</dbReference>
<dbReference type="InterPro" id="IPR042089">
    <property type="entry name" value="Peptidase_M13_dom_2"/>
</dbReference>
<keyword evidence="4" id="KW-0479">Metal-binding</keyword>
<evidence type="ECO:0000256" key="7">
    <source>
        <dbReference type="ARBA" id="ARBA00023049"/>
    </source>
</evidence>
<evidence type="ECO:0000256" key="1">
    <source>
        <dbReference type="ARBA" id="ARBA00001947"/>
    </source>
</evidence>
<dbReference type="Gene3D" id="1.10.1380.10">
    <property type="entry name" value="Neutral endopeptidase , domain2"/>
    <property type="match status" value="1"/>
</dbReference>
<gene>
    <name evidence="10" type="ordered locus">Fluta_3444</name>
</gene>
<dbReference type="InterPro" id="IPR008753">
    <property type="entry name" value="Peptidase_M13_N"/>
</dbReference>
<dbReference type="KEGG" id="fte:Fluta_3444"/>
<evidence type="ECO:0000256" key="2">
    <source>
        <dbReference type="ARBA" id="ARBA00007357"/>
    </source>
</evidence>
<dbReference type="InterPro" id="IPR024079">
    <property type="entry name" value="MetalloPept_cat_dom_sf"/>
</dbReference>
<proteinExistence type="inferred from homology"/>
<dbReference type="GO" id="GO:0016485">
    <property type="term" value="P:protein processing"/>
    <property type="evidence" value="ECO:0007669"/>
    <property type="project" value="TreeGrafter"/>
</dbReference>
<evidence type="ECO:0000256" key="5">
    <source>
        <dbReference type="ARBA" id="ARBA00022801"/>
    </source>
</evidence>
<dbReference type="OrthoDB" id="9775677at2"/>
<keyword evidence="5 10" id="KW-0378">Hydrolase</keyword>
<organism evidence="10 11">
    <name type="scientific">Fluviicola taffensis (strain DSM 16823 / NCIMB 13979 / RW262)</name>
    <dbReference type="NCBI Taxonomy" id="755732"/>
    <lineage>
        <taxon>Bacteria</taxon>
        <taxon>Pseudomonadati</taxon>
        <taxon>Bacteroidota</taxon>
        <taxon>Flavobacteriia</taxon>
        <taxon>Flavobacteriales</taxon>
        <taxon>Crocinitomicaceae</taxon>
        <taxon>Fluviicola</taxon>
    </lineage>
</organism>
<protein>
    <submittedName>
        <fullName evidence="10">Endothelin-converting enzyme 1</fullName>
        <ecNumber evidence="10">3.4.24.71</ecNumber>
    </submittedName>
</protein>
<reference evidence="10 11" key="1">
    <citation type="journal article" date="2011" name="Stand. Genomic Sci.">
        <title>Complete genome sequence of the gliding freshwater bacterium Fluviicola taffensis type strain (RW262).</title>
        <authorList>
            <person name="Woyke T."/>
            <person name="Chertkov O."/>
            <person name="Lapidus A."/>
            <person name="Nolan M."/>
            <person name="Lucas S."/>
            <person name="Del Rio T.G."/>
            <person name="Tice H."/>
            <person name="Cheng J.F."/>
            <person name="Tapia R."/>
            <person name="Han C."/>
            <person name="Goodwin L."/>
            <person name="Pitluck S."/>
            <person name="Liolios K."/>
            <person name="Pagani I."/>
            <person name="Ivanova N."/>
            <person name="Huntemann M."/>
            <person name="Mavromatis K."/>
            <person name="Mikhailova N."/>
            <person name="Pati A."/>
            <person name="Chen A."/>
            <person name="Palaniappan K."/>
            <person name="Land M."/>
            <person name="Hauser L."/>
            <person name="Brambilla E.M."/>
            <person name="Rohde M."/>
            <person name="Mwirichia R."/>
            <person name="Sikorski J."/>
            <person name="Tindall B.J."/>
            <person name="Goker M."/>
            <person name="Bristow J."/>
            <person name="Eisen J.A."/>
            <person name="Markowitz V."/>
            <person name="Hugenholtz P."/>
            <person name="Klenk H.P."/>
            <person name="Kyrpides N.C."/>
        </authorList>
    </citation>
    <scope>NUCLEOTIDE SEQUENCE [LARGE SCALE GENOMIC DNA]</scope>
    <source>
        <strain evidence="11">DSM 16823 / RW262 / RW262</strain>
    </source>
</reference>
<dbReference type="GO" id="GO:0046872">
    <property type="term" value="F:metal ion binding"/>
    <property type="evidence" value="ECO:0007669"/>
    <property type="project" value="UniProtKB-KW"/>
</dbReference>
<dbReference type="InterPro" id="IPR018497">
    <property type="entry name" value="Peptidase_M13_C"/>
</dbReference>
<keyword evidence="6" id="KW-0862">Zinc</keyword>
<evidence type="ECO:0000313" key="10">
    <source>
        <dbReference type="EMBL" id="AEA45416.1"/>
    </source>
</evidence>